<evidence type="ECO:0000313" key="4">
    <source>
        <dbReference type="Proteomes" id="UP000077248"/>
    </source>
</evidence>
<dbReference type="EMBL" id="KV441475">
    <property type="protein sequence ID" value="OAG21965.1"/>
    <property type="molecule type" value="Genomic_DNA"/>
</dbReference>
<accession>A0A177DQB4</accession>
<feature type="compositionally biased region" description="Basic and acidic residues" evidence="2">
    <location>
        <begin position="1"/>
        <end position="21"/>
    </location>
</feature>
<keyword evidence="1" id="KW-0175">Coiled coil</keyword>
<protein>
    <submittedName>
        <fullName evidence="3">Uncharacterized protein</fullName>
    </submittedName>
</protein>
<dbReference type="RefSeq" id="XP_018387386.1">
    <property type="nucleotide sequence ID" value="XM_018529679.1"/>
</dbReference>
<dbReference type="Proteomes" id="UP000077248">
    <property type="component" value="Unassembled WGS sequence"/>
</dbReference>
<feature type="compositionally biased region" description="Polar residues" evidence="2">
    <location>
        <begin position="130"/>
        <end position="139"/>
    </location>
</feature>
<feature type="region of interest" description="Disordered" evidence="2">
    <location>
        <begin position="599"/>
        <end position="634"/>
    </location>
</feature>
<feature type="region of interest" description="Disordered" evidence="2">
    <location>
        <begin position="1"/>
        <end position="217"/>
    </location>
</feature>
<dbReference type="AlphaFoldDB" id="A0A177DQB4"/>
<feature type="coiled-coil region" evidence="1">
    <location>
        <begin position="544"/>
        <end position="571"/>
    </location>
</feature>
<name>A0A177DQB4_ALTAL</name>
<proteinExistence type="predicted"/>
<reference evidence="3 4" key="1">
    <citation type="submission" date="2016-05" db="EMBL/GenBank/DDBJ databases">
        <title>Comparative analysis of secretome profiles of manganese(II)-oxidizing ascomycete fungi.</title>
        <authorList>
            <consortium name="DOE Joint Genome Institute"/>
            <person name="Zeiner C.A."/>
            <person name="Purvine S.O."/>
            <person name="Zink E.M."/>
            <person name="Wu S."/>
            <person name="Pasa-Tolic L."/>
            <person name="Chaput D.L."/>
            <person name="Haridas S."/>
            <person name="Grigoriev I.V."/>
            <person name="Santelli C.M."/>
            <person name="Hansel C.M."/>
        </authorList>
    </citation>
    <scope>NUCLEOTIDE SEQUENCE [LARGE SCALE GENOMIC DNA]</scope>
    <source>
        <strain evidence="3 4">SRC1lrK2f</strain>
    </source>
</reference>
<feature type="compositionally biased region" description="Acidic residues" evidence="2">
    <location>
        <begin position="720"/>
        <end position="729"/>
    </location>
</feature>
<evidence type="ECO:0000256" key="2">
    <source>
        <dbReference type="SAM" id="MobiDB-lite"/>
    </source>
</evidence>
<evidence type="ECO:0000256" key="1">
    <source>
        <dbReference type="SAM" id="Coils"/>
    </source>
</evidence>
<feature type="compositionally biased region" description="Polar residues" evidence="2">
    <location>
        <begin position="111"/>
        <end position="120"/>
    </location>
</feature>
<feature type="compositionally biased region" description="Basic and acidic residues" evidence="2">
    <location>
        <begin position="82"/>
        <end position="91"/>
    </location>
</feature>
<keyword evidence="4" id="KW-1185">Reference proteome</keyword>
<feature type="compositionally biased region" description="Basic and acidic residues" evidence="2">
    <location>
        <begin position="51"/>
        <end position="63"/>
    </location>
</feature>
<feature type="region of interest" description="Disordered" evidence="2">
    <location>
        <begin position="720"/>
        <end position="744"/>
    </location>
</feature>
<dbReference type="GeneID" id="29115273"/>
<feature type="coiled-coil region" evidence="1">
    <location>
        <begin position="310"/>
        <end position="427"/>
    </location>
</feature>
<feature type="compositionally biased region" description="Basic and acidic residues" evidence="2">
    <location>
        <begin position="195"/>
        <end position="217"/>
    </location>
</feature>
<dbReference type="STRING" id="5599.A0A177DQB4"/>
<feature type="coiled-coil region" evidence="1">
    <location>
        <begin position="651"/>
        <end position="685"/>
    </location>
</feature>
<feature type="compositionally biased region" description="Polar residues" evidence="2">
    <location>
        <begin position="64"/>
        <end position="76"/>
    </location>
</feature>
<sequence length="868" mass="99529">MSDKARQESRDDPSQIDEDNKLTSLFSLDEEADSMHGTEEEQNGDTPSSRAVEEHTRREEHNMPRSSLRSNVSSFAAPTKASEAKKNEKIELAQFVKKPSLGKELPGWTGLNIQSQTASVPVSPRPSLNRHPTTGSPSPKNHGRISGTSSRMEKHRGTRSQSLVFGVSDEEEEEEDVGVRLEELPVIENEALEEASSKQRMQVEEEEVQKEKDPLIHEEEELEEIEAFIKKEPPKCHVEEHEVGFDVSPDQTSPLTKHGTALPLEEVYVKDLEPQIETPQDQVESMSQRGTEEDGTGAVAITAHNNDIALDKILAEQEKLQHELTQAETQRDEAIRQCGTVQADLETVKDDTKKLKQENDKLVTQLRESNDLIAARNAREPNLPALEAIEAENRRLRVTVDKKEKERSDANAYCENLDDQLRDTQEKLKYQVTSIKELCQIVDLMSRSVSQGDDVPIPHPDTLNESLAQASEIETLQIKITQLIGTFNEDLKKWQGKSRGLERQVADLEPKIVEQKEFMVVQKEELLSSILQSPLLSPEMLSDRDEFKEYYQRERQKRKEVEQDLAEVEKVLSHLHPENEKLQSDFTKAQEELADLRPKADQLMRDSNGWKEDSEEKKSQLEERTHAFETSTDQQRQETLRYIRDYYKKTNDEAYWEVEGLQKKLATVEEERIALERNFEQAKVENAHLADGVTRLLKRNKKRNADIGKIQEAVIYGEDFPDLSDEDEGSSSSSDSTISTPTHPIDLVRRRIPIPRCHLPKAFNVREGKISAYKEELQSMREQALFNASVKLPMSFKNRISVGRNDIMEKVREWKMGKSYPPKCSEWGELRRRSAWERWNGENWAKEFAQGNEVDILKRSGLWNEAWD</sequence>
<feature type="compositionally biased region" description="Basic and acidic residues" evidence="2">
    <location>
        <begin position="599"/>
        <end position="627"/>
    </location>
</feature>
<gene>
    <name evidence="3" type="ORF">CC77DRAFT_1093439</name>
</gene>
<dbReference type="KEGG" id="aalt:CC77DRAFT_1093439"/>
<evidence type="ECO:0000313" key="3">
    <source>
        <dbReference type="EMBL" id="OAG21965.1"/>
    </source>
</evidence>
<dbReference type="VEuPathDB" id="FungiDB:CC77DRAFT_1093439"/>
<organism evidence="3 4">
    <name type="scientific">Alternaria alternata</name>
    <name type="common">Alternaria rot fungus</name>
    <name type="synonym">Torula alternata</name>
    <dbReference type="NCBI Taxonomy" id="5599"/>
    <lineage>
        <taxon>Eukaryota</taxon>
        <taxon>Fungi</taxon>
        <taxon>Dikarya</taxon>
        <taxon>Ascomycota</taxon>
        <taxon>Pezizomycotina</taxon>
        <taxon>Dothideomycetes</taxon>
        <taxon>Pleosporomycetidae</taxon>
        <taxon>Pleosporales</taxon>
        <taxon>Pleosporineae</taxon>
        <taxon>Pleosporaceae</taxon>
        <taxon>Alternaria</taxon>
        <taxon>Alternaria sect. Alternaria</taxon>
        <taxon>Alternaria alternata complex</taxon>
    </lineage>
</organism>
<dbReference type="OMA" id="RTHAFET"/>